<evidence type="ECO:0000313" key="2">
    <source>
        <dbReference type="EMBL" id="MFC6645926.1"/>
    </source>
</evidence>
<keyword evidence="1" id="KW-0812">Transmembrane</keyword>
<dbReference type="EMBL" id="JBHSWI010000001">
    <property type="protein sequence ID" value="MFC6645926.1"/>
    <property type="molecule type" value="Genomic_DNA"/>
</dbReference>
<feature type="transmembrane region" description="Helical" evidence="1">
    <location>
        <begin position="73"/>
        <end position="92"/>
    </location>
</feature>
<evidence type="ECO:0000313" key="3">
    <source>
        <dbReference type="Proteomes" id="UP001596391"/>
    </source>
</evidence>
<keyword evidence="1" id="KW-1133">Transmembrane helix</keyword>
<protein>
    <submittedName>
        <fullName evidence="2">DoxX family protein</fullName>
    </submittedName>
</protein>
<evidence type="ECO:0000256" key="1">
    <source>
        <dbReference type="SAM" id="Phobius"/>
    </source>
</evidence>
<feature type="transmembrane region" description="Helical" evidence="1">
    <location>
        <begin position="44"/>
        <end position="66"/>
    </location>
</feature>
<keyword evidence="3" id="KW-1185">Reference proteome</keyword>
<dbReference type="Proteomes" id="UP001596391">
    <property type="component" value="Unassembled WGS sequence"/>
</dbReference>
<name>A0ABW1ZB30_9BACT</name>
<organism evidence="2 3">
    <name type="scientific">Granulicella cerasi</name>
    <dbReference type="NCBI Taxonomy" id="741063"/>
    <lineage>
        <taxon>Bacteria</taxon>
        <taxon>Pseudomonadati</taxon>
        <taxon>Acidobacteriota</taxon>
        <taxon>Terriglobia</taxon>
        <taxon>Terriglobales</taxon>
        <taxon>Acidobacteriaceae</taxon>
        <taxon>Granulicella</taxon>
    </lineage>
</organism>
<proteinExistence type="predicted"/>
<feature type="transmembrane region" description="Helical" evidence="1">
    <location>
        <begin position="98"/>
        <end position="115"/>
    </location>
</feature>
<dbReference type="RefSeq" id="WP_263369636.1">
    <property type="nucleotide sequence ID" value="NZ_JAGSYD010000001.1"/>
</dbReference>
<reference evidence="3" key="1">
    <citation type="journal article" date="2019" name="Int. J. Syst. Evol. Microbiol.">
        <title>The Global Catalogue of Microorganisms (GCM) 10K type strain sequencing project: providing services to taxonomists for standard genome sequencing and annotation.</title>
        <authorList>
            <consortium name="The Broad Institute Genomics Platform"/>
            <consortium name="The Broad Institute Genome Sequencing Center for Infectious Disease"/>
            <person name="Wu L."/>
            <person name="Ma J."/>
        </authorList>
    </citation>
    <scope>NUCLEOTIDE SEQUENCE [LARGE SCALE GENOMIC DNA]</scope>
    <source>
        <strain evidence="3">CGMCC 1.16026</strain>
    </source>
</reference>
<comment type="caution">
    <text evidence="2">The sequence shown here is derived from an EMBL/GenBank/DDBJ whole genome shotgun (WGS) entry which is preliminary data.</text>
</comment>
<feature type="transmembrane region" description="Helical" evidence="1">
    <location>
        <begin position="7"/>
        <end position="24"/>
    </location>
</feature>
<sequence>MKIVTLICRILLGAAFVFFGANILHPFMPMHAPPPDSLPGHYQIAMSTGWMKVVGAGQLIGGVLVLIGGTLPLGLCILCPITVNILCFHLFLTGGKMIGPGILCAVLELVLIYAYRESFAGIFSTSERPTG</sequence>
<accession>A0ABW1ZB30</accession>
<gene>
    <name evidence="2" type="ORF">ACFQBQ_10115</name>
</gene>
<keyword evidence="1" id="KW-0472">Membrane</keyword>